<evidence type="ECO:0000256" key="2">
    <source>
        <dbReference type="SAM" id="Phobius"/>
    </source>
</evidence>
<dbReference type="EMBL" id="BJYL01000004">
    <property type="protein sequence ID" value="GEN82108.1"/>
    <property type="molecule type" value="Genomic_DNA"/>
</dbReference>
<dbReference type="PANTHER" id="PTHR37313">
    <property type="entry name" value="UPF0749 PROTEIN RV1825"/>
    <property type="match status" value="1"/>
</dbReference>
<reference evidence="3 4" key="1">
    <citation type="submission" date="2019-07" db="EMBL/GenBank/DDBJ databases">
        <title>Whole genome shotgun sequence of Sporosarcina luteola NBRC 105378.</title>
        <authorList>
            <person name="Hosoyama A."/>
            <person name="Uohara A."/>
            <person name="Ohji S."/>
            <person name="Ichikawa N."/>
        </authorList>
    </citation>
    <scope>NUCLEOTIDE SEQUENCE [LARGE SCALE GENOMIC DNA]</scope>
    <source>
        <strain evidence="3 4">NBRC 105378</strain>
    </source>
</reference>
<dbReference type="Pfam" id="PF05949">
    <property type="entry name" value="DUF881"/>
    <property type="match status" value="1"/>
</dbReference>
<dbReference type="Proteomes" id="UP000321901">
    <property type="component" value="Unassembled WGS sequence"/>
</dbReference>
<proteinExistence type="inferred from homology"/>
<dbReference type="OrthoDB" id="2439649at2"/>
<keyword evidence="2" id="KW-0812">Transmembrane</keyword>
<dbReference type="Gene3D" id="3.30.70.1880">
    <property type="entry name" value="Protein of unknown function DUF881"/>
    <property type="match status" value="1"/>
</dbReference>
<keyword evidence="2" id="KW-1133">Transmembrane helix</keyword>
<keyword evidence="2" id="KW-0472">Membrane</keyword>
<evidence type="ECO:0000313" key="3">
    <source>
        <dbReference type="EMBL" id="GEN82108.1"/>
    </source>
</evidence>
<comment type="caution">
    <text evidence="3">The sequence shown here is derived from an EMBL/GenBank/DDBJ whole genome shotgun (WGS) entry which is preliminary data.</text>
</comment>
<comment type="similarity">
    <text evidence="1">Belongs to the UPF0749 family.</text>
</comment>
<organism evidence="3 4">
    <name type="scientific">Sporosarcina luteola</name>
    <dbReference type="NCBI Taxonomy" id="582850"/>
    <lineage>
        <taxon>Bacteria</taxon>
        <taxon>Bacillati</taxon>
        <taxon>Bacillota</taxon>
        <taxon>Bacilli</taxon>
        <taxon>Bacillales</taxon>
        <taxon>Caryophanaceae</taxon>
        <taxon>Sporosarcina</taxon>
    </lineage>
</organism>
<protein>
    <submittedName>
        <fullName evidence="3">UPF0749 protein YlxX</fullName>
    </submittedName>
</protein>
<accession>A0A511Z3S7</accession>
<feature type="transmembrane region" description="Helical" evidence="2">
    <location>
        <begin position="7"/>
        <end position="24"/>
    </location>
</feature>
<dbReference type="RefSeq" id="WP_147054822.1">
    <property type="nucleotide sequence ID" value="NZ_BJYL01000004.1"/>
</dbReference>
<dbReference type="AlphaFoldDB" id="A0A511Z3S7"/>
<gene>
    <name evidence="3" type="primary">ylxX</name>
    <name evidence="3" type="ORF">SLU01_04200</name>
</gene>
<sequence length="239" mass="27030">MNKAINWKFTVVLLLIGFMIAVQYNTMEYPETRDTRDIWAIRQELAEEKKLHSELLSEIRDLDNTISSYQSLSEASAGKALNDTVDKLRRKAGTTDITGPGIVIEVRPSAESIAYGIPITSISSDLLTRFVNDVNRFKGIDMEIDGKRYTVMSSIRVINGSTSVNGLNVSTPPFKIKIISPTMSESEKLYNYLLASSIHDDFYLDNLVLDINQPVKDLMIHGWPEKFENLYLEEQTKGE</sequence>
<keyword evidence="4" id="KW-1185">Reference proteome</keyword>
<evidence type="ECO:0000256" key="1">
    <source>
        <dbReference type="ARBA" id="ARBA00009108"/>
    </source>
</evidence>
<evidence type="ECO:0000313" key="4">
    <source>
        <dbReference type="Proteomes" id="UP000321901"/>
    </source>
</evidence>
<name>A0A511Z3S7_9BACL</name>
<dbReference type="PANTHER" id="PTHR37313:SF2">
    <property type="entry name" value="UPF0749 PROTEIN YLXX"/>
    <property type="match status" value="1"/>
</dbReference>
<dbReference type="InterPro" id="IPR010273">
    <property type="entry name" value="DUF881"/>
</dbReference>